<dbReference type="RefSeq" id="WP_340605964.1">
    <property type="nucleotide sequence ID" value="NZ_JAVDZB010000616.1"/>
</dbReference>
<organism evidence="2">
    <name type="scientific">Salmonella enterica subsp. enterica serovar Braenderup</name>
    <dbReference type="NCBI Taxonomy" id="149391"/>
    <lineage>
        <taxon>Bacteria</taxon>
        <taxon>Pseudomonadati</taxon>
        <taxon>Pseudomonadota</taxon>
        <taxon>Gammaproteobacteria</taxon>
        <taxon>Enterobacterales</taxon>
        <taxon>Enterobacteriaceae</taxon>
        <taxon>Salmonella</taxon>
    </lineage>
</organism>
<dbReference type="AlphaFoldDB" id="A0A3Z2VGG0"/>
<accession>A0A3T3GEQ3</accession>
<proteinExistence type="predicted"/>
<sequence>WGLMDCPSSAEAEIFYRTMSEDNYATLQSTGRMPGTTETTISPTRVFSEAYDGVLVKFNMKSGTQKSLENIGIRDGSKLTEVMYPDMPSPTKTKGW</sequence>
<feature type="non-terminal residue" evidence="2">
    <location>
        <position position="1"/>
    </location>
</feature>
<name>A0A3Z2VGG0_SALET</name>
<accession>A0A3Z2VGG0</accession>
<gene>
    <name evidence="2" type="ORF">D6K67_23590</name>
    <name evidence="1" type="ORF">DOJ23_24320</name>
</gene>
<evidence type="ECO:0000313" key="1">
    <source>
        <dbReference type="EMBL" id="EBV3764621.1"/>
    </source>
</evidence>
<dbReference type="EMBL" id="AAHPAD010000033">
    <property type="protein sequence ID" value="EBY7629364.1"/>
    <property type="molecule type" value="Genomic_DNA"/>
</dbReference>
<protein>
    <submittedName>
        <fullName evidence="2">Uncharacterized protein</fullName>
    </submittedName>
</protein>
<dbReference type="EMBL" id="AAHFAS010000112">
    <property type="protein sequence ID" value="EBV3764621.1"/>
    <property type="molecule type" value="Genomic_DNA"/>
</dbReference>
<evidence type="ECO:0000313" key="2">
    <source>
        <dbReference type="EMBL" id="EBY7629364.1"/>
    </source>
</evidence>
<comment type="caution">
    <text evidence="2">The sequence shown here is derived from an EMBL/GenBank/DDBJ whole genome shotgun (WGS) entry which is preliminary data.</text>
</comment>
<reference evidence="2" key="1">
    <citation type="submission" date="2018-09" db="EMBL/GenBank/DDBJ databases">
        <authorList>
            <person name="Ashton P.M."/>
            <person name="Dallman T."/>
            <person name="Nair S."/>
            <person name="De Pinna E."/>
            <person name="Peters T."/>
            <person name="Grant K."/>
        </authorList>
    </citation>
    <scope>NUCLEOTIDE SEQUENCE</scope>
    <source>
        <strain evidence="1">105336</strain>
        <strain evidence="2">329132</strain>
    </source>
</reference>